<dbReference type="PANTHER" id="PTHR42884">
    <property type="entry name" value="PROPROTEIN CONVERTASE SUBTILISIN/KEXIN-RELATED"/>
    <property type="match status" value="1"/>
</dbReference>
<keyword evidence="3 5" id="KW-0378">Hydrolase</keyword>
<organism evidence="9 10">
    <name type="scientific">Aquilutibacter rugosus</name>
    <dbReference type="NCBI Taxonomy" id="3115820"/>
    <lineage>
        <taxon>Bacteria</taxon>
        <taxon>Pseudomonadati</taxon>
        <taxon>Pseudomonadota</taxon>
        <taxon>Gammaproteobacteria</taxon>
        <taxon>Lysobacterales</taxon>
        <taxon>Lysobacteraceae</taxon>
        <taxon>Aquilutibacter</taxon>
    </lineage>
</organism>
<gene>
    <name evidence="9" type="ORF">V3390_06510</name>
</gene>
<evidence type="ECO:0000256" key="3">
    <source>
        <dbReference type="ARBA" id="ARBA00022801"/>
    </source>
</evidence>
<dbReference type="InterPro" id="IPR000209">
    <property type="entry name" value="Peptidase_S8/S53_dom"/>
</dbReference>
<reference evidence="9 10" key="1">
    <citation type="submission" date="2024-01" db="EMBL/GenBank/DDBJ databases">
        <title>Novel species of the genus Luteimonas isolated from rivers.</title>
        <authorList>
            <person name="Lu H."/>
        </authorList>
    </citation>
    <scope>NUCLEOTIDE SEQUENCE [LARGE SCALE GENOMIC DNA]</scope>
    <source>
        <strain evidence="9 10">FXH3W</strain>
    </source>
</reference>
<dbReference type="PROSITE" id="PS51208">
    <property type="entry name" value="AUTOTRANSPORTER"/>
    <property type="match status" value="1"/>
</dbReference>
<feature type="region of interest" description="Disordered" evidence="6">
    <location>
        <begin position="234"/>
        <end position="254"/>
    </location>
</feature>
<evidence type="ECO:0000256" key="4">
    <source>
        <dbReference type="ARBA" id="ARBA00022825"/>
    </source>
</evidence>
<dbReference type="InterPro" id="IPR034061">
    <property type="entry name" value="Peptidases_S8_Autotransporter"/>
</dbReference>
<evidence type="ECO:0000256" key="7">
    <source>
        <dbReference type="SAM" id="SignalP"/>
    </source>
</evidence>
<dbReference type="InterPro" id="IPR015500">
    <property type="entry name" value="Peptidase_S8_subtilisin-rel"/>
</dbReference>
<evidence type="ECO:0000256" key="5">
    <source>
        <dbReference type="PROSITE-ProRule" id="PRU01240"/>
    </source>
</evidence>
<keyword evidence="4 5" id="KW-0720">Serine protease</keyword>
<dbReference type="SUPFAM" id="SSF103515">
    <property type="entry name" value="Autotransporter"/>
    <property type="match status" value="1"/>
</dbReference>
<comment type="similarity">
    <text evidence="5">Belongs to the peptidase S8 family.</text>
</comment>
<evidence type="ECO:0000256" key="1">
    <source>
        <dbReference type="ARBA" id="ARBA00022670"/>
    </source>
</evidence>
<protein>
    <submittedName>
        <fullName evidence="9">S8 family serine peptidase</fullName>
    </submittedName>
</protein>
<dbReference type="InterPro" id="IPR036852">
    <property type="entry name" value="Peptidase_S8/S53_dom_sf"/>
</dbReference>
<dbReference type="InterPro" id="IPR013425">
    <property type="entry name" value="Autotrns_rpt"/>
</dbReference>
<dbReference type="Proteomes" id="UP001356170">
    <property type="component" value="Unassembled WGS sequence"/>
</dbReference>
<dbReference type="RefSeq" id="WP_331703871.1">
    <property type="nucleotide sequence ID" value="NZ_JAZHBO010000002.1"/>
</dbReference>
<feature type="compositionally biased region" description="Polar residues" evidence="6">
    <location>
        <begin position="234"/>
        <end position="245"/>
    </location>
</feature>
<dbReference type="PANTHER" id="PTHR42884:SF14">
    <property type="entry name" value="NEUROENDOCRINE CONVERTASE 1"/>
    <property type="match status" value="1"/>
</dbReference>
<feature type="chain" id="PRO_5046512676" evidence="7">
    <location>
        <begin position="29"/>
        <end position="928"/>
    </location>
</feature>
<dbReference type="InterPro" id="IPR005546">
    <property type="entry name" value="Autotransporte_beta"/>
</dbReference>
<dbReference type="PRINTS" id="PR00723">
    <property type="entry name" value="SUBTILISIN"/>
</dbReference>
<feature type="domain" description="Autotransporter" evidence="8">
    <location>
        <begin position="658"/>
        <end position="928"/>
    </location>
</feature>
<feature type="active site" description="Charge relay system" evidence="5">
    <location>
        <position position="334"/>
    </location>
</feature>
<dbReference type="InterPro" id="IPR023827">
    <property type="entry name" value="Peptidase_S8_Asp-AS"/>
</dbReference>
<dbReference type="InterPro" id="IPR023828">
    <property type="entry name" value="Peptidase_S8_Ser-AS"/>
</dbReference>
<evidence type="ECO:0000313" key="9">
    <source>
        <dbReference type="EMBL" id="MEF2155885.1"/>
    </source>
</evidence>
<dbReference type="InterPro" id="IPR036709">
    <property type="entry name" value="Autotransporte_beta_dom_sf"/>
</dbReference>
<evidence type="ECO:0000256" key="2">
    <source>
        <dbReference type="ARBA" id="ARBA00022729"/>
    </source>
</evidence>
<comment type="caution">
    <text evidence="9">The sequence shown here is derived from an EMBL/GenBank/DDBJ whole genome shotgun (WGS) entry which is preliminary data.</text>
</comment>
<feature type="active site" description="Charge relay system" evidence="5">
    <location>
        <position position="124"/>
    </location>
</feature>
<proteinExistence type="inferred from homology"/>
<dbReference type="Pfam" id="PF12951">
    <property type="entry name" value="PATR"/>
    <property type="match status" value="1"/>
</dbReference>
<evidence type="ECO:0000313" key="10">
    <source>
        <dbReference type="Proteomes" id="UP001356170"/>
    </source>
</evidence>
<keyword evidence="2 7" id="KW-0732">Signal</keyword>
<feature type="active site" description="Charge relay system" evidence="5">
    <location>
        <position position="89"/>
    </location>
</feature>
<keyword evidence="1 5" id="KW-0645">Protease</keyword>
<sequence>MKFRNPSRRTVGRLTLVSALAAALSACGGGGGGGGNVIINPPPTTTPTVPAPVVGTVNPVLAVAYDVTNVAAARAAGYTGAGVTIGVVDSGVTRNNPALYPRVIANLNYISSSNDLSVDDKVGHGTAVSLSMAGLPWGNWPGGVATGSNIVSARIIQDERPTDDGSGQGNEVSGALGLASIHDDLIARGSRIMNNSWGGLYWTNLNATAPIASEYRRFIINNDGMVVFATGNESRATPTDMSSLPSKPGPDGSMPAADLERGWLAVAALASGKVAGTDTYMTKEQVLADPSLASYSNACGVAMRYCLVAPGDVVVPGKDDPYNAPQYWRYSGTSLAAPQVSGAAALVWQAFPWFSNDQVRQTILGTARDLGAAGIDAVFGNGLLDVGKAIKGPSRLDFGTFTANNSVTATFANDLSGAGGLTKNGTGVLNLTGTNTYTGLTQINAGSLSLHNNGVGGSLVNTSTLNLLGAGGHRVGGDYSQTSNAMLSYLIGAPLMVEGRATLAGTLNVAGKVTGYTSKSQETVVNAKGGLTGQFGALTQSPGVFLQGALSYDPNNAFLNITSLSVSATAQALGFTPAAVAGGDRVQGTFDGMDGGTVPGSGFVSGGGAIQRVSSNSAAEFSLASLNGELLTSDLAFVRMAIDGSQRRLDRRLDALTDTSARTGSWSSRGGGTLSAMSGMGLNSNGWRLGQDWRLGAKGLLGVALAEERGSAFSTMRTDRSRSRNVDASLYGLWSLPGDWFLSGTVGMGQLDQTGNRLVALGDYGFEVANGLTDRYHRSSAQLGKRWQLGETSSYLTPYAGIQQLSLTRGSFAEQGALGFGLQAPGSRMAATHAMMGLRLSSRWGADNDWSLFGYAEHQRLLSSSGVDRMASFTGFDLASPIMGYSLAPSAQVLGGGLSHRGFSLTFDGRREQGAPYKQAAVSYRRGF</sequence>
<dbReference type="CDD" id="cd04848">
    <property type="entry name" value="Peptidases_S8_Autotransporter_serine_protease_like"/>
    <property type="match status" value="1"/>
</dbReference>
<dbReference type="PROSITE" id="PS00136">
    <property type="entry name" value="SUBTILASE_ASP"/>
    <property type="match status" value="1"/>
</dbReference>
<dbReference type="PROSITE" id="PS51892">
    <property type="entry name" value="SUBTILASE"/>
    <property type="match status" value="1"/>
</dbReference>
<dbReference type="Pfam" id="PF00082">
    <property type="entry name" value="Peptidase_S8"/>
    <property type="match status" value="1"/>
</dbReference>
<dbReference type="EMBL" id="JAZHBO010000002">
    <property type="protein sequence ID" value="MEF2155885.1"/>
    <property type="molecule type" value="Genomic_DNA"/>
</dbReference>
<dbReference type="PROSITE" id="PS51257">
    <property type="entry name" value="PROKAR_LIPOPROTEIN"/>
    <property type="match status" value="1"/>
</dbReference>
<dbReference type="Pfam" id="PF03797">
    <property type="entry name" value="Autotransporter"/>
    <property type="match status" value="1"/>
</dbReference>
<dbReference type="Gene3D" id="3.40.50.200">
    <property type="entry name" value="Peptidase S8/S53 domain"/>
    <property type="match status" value="1"/>
</dbReference>
<dbReference type="SMART" id="SM00869">
    <property type="entry name" value="Autotransporter"/>
    <property type="match status" value="1"/>
</dbReference>
<dbReference type="PROSITE" id="PS00138">
    <property type="entry name" value="SUBTILASE_SER"/>
    <property type="match status" value="1"/>
</dbReference>
<dbReference type="Gene3D" id="2.40.128.130">
    <property type="entry name" value="Autotransporter beta-domain"/>
    <property type="match status" value="1"/>
</dbReference>
<dbReference type="SUPFAM" id="SSF52743">
    <property type="entry name" value="Subtilisin-like"/>
    <property type="match status" value="1"/>
</dbReference>
<dbReference type="NCBIfam" id="TIGR02601">
    <property type="entry name" value="autotrns_rpt"/>
    <property type="match status" value="1"/>
</dbReference>
<accession>A0ABU7V0N8</accession>
<name>A0ABU7V0N8_9GAMM</name>
<evidence type="ECO:0000256" key="6">
    <source>
        <dbReference type="SAM" id="MobiDB-lite"/>
    </source>
</evidence>
<feature type="signal peptide" evidence="7">
    <location>
        <begin position="1"/>
        <end position="28"/>
    </location>
</feature>
<keyword evidence="10" id="KW-1185">Reference proteome</keyword>
<evidence type="ECO:0000259" key="8">
    <source>
        <dbReference type="PROSITE" id="PS51208"/>
    </source>
</evidence>